<proteinExistence type="predicted"/>
<dbReference type="Proteomes" id="UP000192330">
    <property type="component" value="Unassembled WGS sequence"/>
</dbReference>
<dbReference type="AlphaFoldDB" id="A0A1W2DXU0"/>
<organism evidence="1 2">
    <name type="scientific">Primorskyibacter flagellatus</name>
    <dbReference type="NCBI Taxonomy" id="1387277"/>
    <lineage>
        <taxon>Bacteria</taxon>
        <taxon>Pseudomonadati</taxon>
        <taxon>Pseudomonadota</taxon>
        <taxon>Alphaproteobacteria</taxon>
        <taxon>Rhodobacterales</taxon>
        <taxon>Roseobacteraceae</taxon>
        <taxon>Primorskyibacter</taxon>
    </lineage>
</organism>
<accession>A0A1W2DXU0</accession>
<reference evidence="1 2" key="1">
    <citation type="submission" date="2017-04" db="EMBL/GenBank/DDBJ databases">
        <authorList>
            <person name="Afonso C.L."/>
            <person name="Miller P.J."/>
            <person name="Scott M.A."/>
            <person name="Spackman E."/>
            <person name="Goraichik I."/>
            <person name="Dimitrov K.M."/>
            <person name="Suarez D.L."/>
            <person name="Swayne D.E."/>
        </authorList>
    </citation>
    <scope>NUCLEOTIDE SEQUENCE [LARGE SCALE GENOMIC DNA]</scope>
    <source>
        <strain evidence="1 2">CGMCC 1.12644</strain>
    </source>
</reference>
<protein>
    <submittedName>
        <fullName evidence="1">Uncharacterized protein</fullName>
    </submittedName>
</protein>
<evidence type="ECO:0000313" key="2">
    <source>
        <dbReference type="Proteomes" id="UP000192330"/>
    </source>
</evidence>
<dbReference type="RefSeq" id="WP_084354105.1">
    <property type="nucleotide sequence ID" value="NZ_FWYD01000019.1"/>
</dbReference>
<keyword evidence="2" id="KW-1185">Reference proteome</keyword>
<evidence type="ECO:0000313" key="1">
    <source>
        <dbReference type="EMBL" id="SMD02311.1"/>
    </source>
</evidence>
<dbReference type="STRING" id="1387277.SAMN06295998_11950"/>
<dbReference type="OrthoDB" id="6874909at2"/>
<name>A0A1W2DXU0_9RHOB</name>
<sequence length="135" mass="15182">MGYTTAYHHVRTDAEAARYALKEVERAGIKVLAFSTDRHVIGHGYGFVTYAAVEVVENDRRDVICMTVLQHRTDSEVGWKFVDETMGPNNERCPIAILNMLTPPQNDYAASFRKASRLFHEGRVENVTLHTGEAA</sequence>
<dbReference type="EMBL" id="FWYD01000019">
    <property type="protein sequence ID" value="SMD02311.1"/>
    <property type="molecule type" value="Genomic_DNA"/>
</dbReference>
<gene>
    <name evidence="1" type="ORF">SAMN06295998_11950</name>
</gene>